<proteinExistence type="predicted"/>
<reference evidence="1 2" key="1">
    <citation type="submission" date="2018-11" db="EMBL/GenBank/DDBJ databases">
        <title>Deinococcus shelandsis sp. nov., isolated from South Shetland Islands soil of Antarctica.</title>
        <authorList>
            <person name="Tian J."/>
        </authorList>
    </citation>
    <scope>NUCLEOTIDE SEQUENCE [LARGE SCALE GENOMIC DNA]</scope>
    <source>
        <strain evidence="1 2">S14-83T</strain>
    </source>
</reference>
<dbReference type="Proteomes" id="UP000276417">
    <property type="component" value="Chromosome 2"/>
</dbReference>
<dbReference type="EMBL" id="CP034184">
    <property type="protein sequence ID" value="AZI44200.1"/>
    <property type="molecule type" value="Genomic_DNA"/>
</dbReference>
<name>A0A3G8YH82_9DEIO</name>
<organism evidence="1 2">
    <name type="scientific">Deinococcus psychrotolerans</name>
    <dbReference type="NCBI Taxonomy" id="2489213"/>
    <lineage>
        <taxon>Bacteria</taxon>
        <taxon>Thermotogati</taxon>
        <taxon>Deinococcota</taxon>
        <taxon>Deinococci</taxon>
        <taxon>Deinococcales</taxon>
        <taxon>Deinococcaceae</taxon>
        <taxon>Deinococcus</taxon>
    </lineage>
</organism>
<gene>
    <name evidence="1" type="ORF">EHF33_14965</name>
</gene>
<dbReference type="KEGG" id="dph:EHF33_14965"/>
<keyword evidence="2" id="KW-1185">Reference proteome</keyword>
<accession>A0A3G8YH82</accession>
<protein>
    <submittedName>
        <fullName evidence="1">Uncharacterized protein</fullName>
    </submittedName>
</protein>
<evidence type="ECO:0000313" key="2">
    <source>
        <dbReference type="Proteomes" id="UP000276417"/>
    </source>
</evidence>
<sequence>MPEPKWALHVYGGHFLNLGRVARQLGGVRHQGRNGYLHVPSGLAFAAHQAAHGQVTLVLGGLNSSDGDGQLHSLLAEAQQLGAGLLNVVGGVPRLYRWADRLTLLLHHELSQKGR</sequence>
<evidence type="ECO:0000313" key="1">
    <source>
        <dbReference type="EMBL" id="AZI44200.1"/>
    </source>
</evidence>
<dbReference type="RefSeq" id="WP_124873608.1">
    <property type="nucleotide sequence ID" value="NZ_CP034184.1"/>
</dbReference>
<dbReference type="AlphaFoldDB" id="A0A3G8YH82"/>